<proteinExistence type="predicted"/>
<evidence type="ECO:0000313" key="2">
    <source>
        <dbReference type="Proteomes" id="UP000631114"/>
    </source>
</evidence>
<keyword evidence="2" id="KW-1185">Reference proteome</keyword>
<accession>A0A835H8H2</accession>
<reference evidence="1 2" key="1">
    <citation type="submission" date="2020-10" db="EMBL/GenBank/DDBJ databases">
        <title>The Coptis chinensis genome and diversification of protoberbering-type alkaloids.</title>
        <authorList>
            <person name="Wang B."/>
            <person name="Shu S."/>
            <person name="Song C."/>
            <person name="Liu Y."/>
        </authorList>
    </citation>
    <scope>NUCLEOTIDE SEQUENCE [LARGE SCALE GENOMIC DNA]</scope>
    <source>
        <strain evidence="1">HL-2020</strain>
        <tissue evidence="1">Leaf</tissue>
    </source>
</reference>
<gene>
    <name evidence="1" type="ORF">IFM89_034228</name>
</gene>
<evidence type="ECO:0000313" key="1">
    <source>
        <dbReference type="EMBL" id="KAF9594606.1"/>
    </source>
</evidence>
<dbReference type="Proteomes" id="UP000631114">
    <property type="component" value="Unassembled WGS sequence"/>
</dbReference>
<dbReference type="EMBL" id="JADFTS010000008">
    <property type="protein sequence ID" value="KAF9594606.1"/>
    <property type="molecule type" value="Genomic_DNA"/>
</dbReference>
<dbReference type="AlphaFoldDB" id="A0A835H8H2"/>
<protein>
    <submittedName>
        <fullName evidence="1">Uncharacterized protein</fullName>
    </submittedName>
</protein>
<name>A0A835H8H2_9MAGN</name>
<sequence>MVSKPVEKKEGNGIAQAAFAKVKNLFGDVVLVPNEPPSSAAYKPSHKLFRTSTLELQPRILDHFASKGALLDNFRAEL</sequence>
<organism evidence="1 2">
    <name type="scientific">Coptis chinensis</name>
    <dbReference type="NCBI Taxonomy" id="261450"/>
    <lineage>
        <taxon>Eukaryota</taxon>
        <taxon>Viridiplantae</taxon>
        <taxon>Streptophyta</taxon>
        <taxon>Embryophyta</taxon>
        <taxon>Tracheophyta</taxon>
        <taxon>Spermatophyta</taxon>
        <taxon>Magnoliopsida</taxon>
        <taxon>Ranunculales</taxon>
        <taxon>Ranunculaceae</taxon>
        <taxon>Coptidoideae</taxon>
        <taxon>Coptis</taxon>
    </lineage>
</organism>
<comment type="caution">
    <text evidence="1">The sequence shown here is derived from an EMBL/GenBank/DDBJ whole genome shotgun (WGS) entry which is preliminary data.</text>
</comment>